<feature type="region of interest" description="Disordered" evidence="6">
    <location>
        <begin position="642"/>
        <end position="667"/>
    </location>
</feature>
<dbReference type="SMART" id="SM00066">
    <property type="entry name" value="GAL4"/>
    <property type="match status" value="1"/>
</dbReference>
<dbReference type="GO" id="GO:0005634">
    <property type="term" value="C:nucleus"/>
    <property type="evidence" value="ECO:0007669"/>
    <property type="project" value="UniProtKB-SubCell"/>
</dbReference>
<reference evidence="8 9" key="1">
    <citation type="submission" date="2016-03" db="EMBL/GenBank/DDBJ databases">
        <authorList>
            <person name="Ploux O."/>
        </authorList>
    </citation>
    <scope>NUCLEOTIDE SEQUENCE [LARGE SCALE GENOMIC DNA]</scope>
    <source>
        <strain evidence="8 9">UAMH 11012</strain>
    </source>
</reference>
<dbReference type="GO" id="GO:0008270">
    <property type="term" value="F:zinc ion binding"/>
    <property type="evidence" value="ECO:0007669"/>
    <property type="project" value="InterPro"/>
</dbReference>
<feature type="domain" description="Zn(2)-C6 fungal-type" evidence="7">
    <location>
        <begin position="52"/>
        <end position="83"/>
    </location>
</feature>
<evidence type="ECO:0000256" key="6">
    <source>
        <dbReference type="SAM" id="MobiDB-lite"/>
    </source>
</evidence>
<dbReference type="Pfam" id="PF00172">
    <property type="entry name" value="Zn_clus"/>
    <property type="match status" value="1"/>
</dbReference>
<feature type="compositionally biased region" description="Basic and acidic residues" evidence="6">
    <location>
        <begin position="42"/>
        <end position="51"/>
    </location>
</feature>
<dbReference type="CDD" id="cd12148">
    <property type="entry name" value="fungal_TF_MHR"/>
    <property type="match status" value="1"/>
</dbReference>
<dbReference type="PROSITE" id="PS50048">
    <property type="entry name" value="ZN2_CY6_FUNGAL_2"/>
    <property type="match status" value="1"/>
</dbReference>
<dbReference type="PANTHER" id="PTHR31845">
    <property type="entry name" value="FINGER DOMAIN PROTEIN, PUTATIVE-RELATED"/>
    <property type="match status" value="1"/>
</dbReference>
<dbReference type="GO" id="GO:0000976">
    <property type="term" value="F:transcription cis-regulatory region binding"/>
    <property type="evidence" value="ECO:0007669"/>
    <property type="project" value="TreeGrafter"/>
</dbReference>
<dbReference type="Gene3D" id="4.10.240.10">
    <property type="entry name" value="Zn(2)-C6 fungal-type DNA-binding domain"/>
    <property type="match status" value="1"/>
</dbReference>
<keyword evidence="9" id="KW-1185">Reference proteome</keyword>
<keyword evidence="2" id="KW-0805">Transcription regulation</keyword>
<sequence length="700" mass="78055">MPDTEGGRILNQVLGPNAADRSSDARSPPPPPPPPGSPPQRSSEKPRAATRACERCRQMKVKCEGFDNPPCVRCNKSGKECQFIVLEKIRNHDSREGPPRKRARVSGPVSTTYRSLESTPVAQHTTGIPQWTSVQPNSAHTSVSARTSNLGGSARNYVDRVSPSNSSSAATPTVPSIYSTSPLDAVNERDANNGRYSSLQTSEASTEGRRQTQQPIWNLTNTVHSPAPGEELKIPKRDMRGMIKIFCDKLLPYIPVFTIQDFQDADHLIETDLPLVYCICYVAAQFLSRGKHLREMLMPKVTQILNGKLTSGRSQTNDLSTLKALIILYSYANCSPPSAHGAGTTRPEEILYWPLKSLVEVFGLRLGLNRAAYDLQAELRVEKSSPITESTAYQKYTLWLQLFTMAHYASVLTGTPPTIPIDSTIRIAPVLMEPIGACPQARLFGEVELAIIWEKVGTGRELGEWWCLDSSKNVDERETQSVLRQVDQLLDAWYEKWEYFINDEEGHGAVLDYLGRCCRFWLNSYATQHLRTSSTGLNSIQQNQIRTCVKYASHVLDWPLDLSPFEKESLRYIPEAGGTMVAYCCLFIVASYQTFGSILPDFHSDLDKVDAAAQLMVDMAPDSEHSTHQQGLLILKRTASLRKQSRSRNHENDRPDPAGSMESQIAPGLGSQDTVNDMFNFGLPTIDMIWDFSMLVPRTW</sequence>
<evidence type="ECO:0000259" key="7">
    <source>
        <dbReference type="PROSITE" id="PS50048"/>
    </source>
</evidence>
<proteinExistence type="predicted"/>
<evidence type="ECO:0000313" key="9">
    <source>
        <dbReference type="Proteomes" id="UP000184330"/>
    </source>
</evidence>
<accession>A0A1L7XJG9</accession>
<evidence type="ECO:0000256" key="3">
    <source>
        <dbReference type="ARBA" id="ARBA00023125"/>
    </source>
</evidence>
<comment type="subcellular location">
    <subcellularLocation>
        <location evidence="1">Nucleus</location>
    </subcellularLocation>
</comment>
<dbReference type="AlphaFoldDB" id="A0A1L7XJG9"/>
<dbReference type="InterPro" id="IPR001138">
    <property type="entry name" value="Zn2Cys6_DnaBD"/>
</dbReference>
<organism evidence="8 9">
    <name type="scientific">Phialocephala subalpina</name>
    <dbReference type="NCBI Taxonomy" id="576137"/>
    <lineage>
        <taxon>Eukaryota</taxon>
        <taxon>Fungi</taxon>
        <taxon>Dikarya</taxon>
        <taxon>Ascomycota</taxon>
        <taxon>Pezizomycotina</taxon>
        <taxon>Leotiomycetes</taxon>
        <taxon>Helotiales</taxon>
        <taxon>Mollisiaceae</taxon>
        <taxon>Phialocephala</taxon>
        <taxon>Phialocephala fortinii species complex</taxon>
    </lineage>
</organism>
<evidence type="ECO:0000256" key="4">
    <source>
        <dbReference type="ARBA" id="ARBA00023163"/>
    </source>
</evidence>
<dbReference type="PANTHER" id="PTHR31845:SF17">
    <property type="entry name" value="ZN(II)2CYS6 TRANSCRIPTION FACTOR (EUROFUNG)"/>
    <property type="match status" value="1"/>
</dbReference>
<feature type="region of interest" description="Disordered" evidence="6">
    <location>
        <begin position="1"/>
        <end position="51"/>
    </location>
</feature>
<dbReference type="SUPFAM" id="SSF57701">
    <property type="entry name" value="Zn2/Cys6 DNA-binding domain"/>
    <property type="match status" value="1"/>
</dbReference>
<dbReference type="EMBL" id="FJOG01000029">
    <property type="protein sequence ID" value="CZR65190.1"/>
    <property type="molecule type" value="Genomic_DNA"/>
</dbReference>
<dbReference type="CDD" id="cd00067">
    <property type="entry name" value="GAL4"/>
    <property type="match status" value="1"/>
</dbReference>
<evidence type="ECO:0000313" key="8">
    <source>
        <dbReference type="EMBL" id="CZR65190.1"/>
    </source>
</evidence>
<keyword evidence="5" id="KW-0539">Nucleus</keyword>
<dbReference type="OrthoDB" id="39175at2759"/>
<feature type="compositionally biased region" description="Polar residues" evidence="6">
    <location>
        <begin position="108"/>
        <end position="151"/>
    </location>
</feature>
<keyword evidence="3" id="KW-0238">DNA-binding</keyword>
<protein>
    <recommendedName>
        <fullName evidence="7">Zn(2)-C6 fungal-type domain-containing protein</fullName>
    </recommendedName>
</protein>
<dbReference type="PROSITE" id="PS00463">
    <property type="entry name" value="ZN2_CY6_FUNGAL_1"/>
    <property type="match status" value="1"/>
</dbReference>
<gene>
    <name evidence="8" type="ORF">PAC_15090</name>
</gene>
<evidence type="ECO:0000256" key="1">
    <source>
        <dbReference type="ARBA" id="ARBA00004123"/>
    </source>
</evidence>
<evidence type="ECO:0000256" key="5">
    <source>
        <dbReference type="ARBA" id="ARBA00023242"/>
    </source>
</evidence>
<keyword evidence="4" id="KW-0804">Transcription</keyword>
<dbReference type="InterPro" id="IPR036864">
    <property type="entry name" value="Zn2-C6_fun-type_DNA-bd_sf"/>
</dbReference>
<evidence type="ECO:0000256" key="2">
    <source>
        <dbReference type="ARBA" id="ARBA00023015"/>
    </source>
</evidence>
<dbReference type="InterPro" id="IPR051089">
    <property type="entry name" value="prtT"/>
</dbReference>
<feature type="compositionally biased region" description="Low complexity" evidence="6">
    <location>
        <begin position="161"/>
        <end position="176"/>
    </location>
</feature>
<dbReference type="Proteomes" id="UP000184330">
    <property type="component" value="Unassembled WGS sequence"/>
</dbReference>
<feature type="region of interest" description="Disordered" evidence="6">
    <location>
        <begin position="92"/>
        <end position="191"/>
    </location>
</feature>
<name>A0A1L7XJG9_9HELO</name>
<feature type="compositionally biased region" description="Pro residues" evidence="6">
    <location>
        <begin position="27"/>
        <end position="38"/>
    </location>
</feature>
<dbReference type="GO" id="GO:0000981">
    <property type="term" value="F:DNA-binding transcription factor activity, RNA polymerase II-specific"/>
    <property type="evidence" value="ECO:0007669"/>
    <property type="project" value="InterPro"/>
</dbReference>